<reference evidence="2" key="1">
    <citation type="submission" date="2020-06" db="EMBL/GenBank/DDBJ databases">
        <authorList>
            <person name="Li T."/>
            <person name="Hu X."/>
            <person name="Zhang T."/>
            <person name="Song X."/>
            <person name="Zhang H."/>
            <person name="Dai N."/>
            <person name="Sheng W."/>
            <person name="Hou X."/>
            <person name="Wei L."/>
        </authorList>
    </citation>
    <scope>NUCLEOTIDE SEQUENCE</scope>
    <source>
        <strain evidence="2">3651</strain>
        <tissue evidence="2">Leaf</tissue>
    </source>
</reference>
<evidence type="ECO:0000313" key="2">
    <source>
        <dbReference type="EMBL" id="KAK4436216.1"/>
    </source>
</evidence>
<dbReference type="PANTHER" id="PTHR47461">
    <property type="entry name" value="PHYTOLONGIN PHYL1.2"/>
    <property type="match status" value="1"/>
</dbReference>
<keyword evidence="3" id="KW-1185">Reference proteome</keyword>
<keyword evidence="1" id="KW-0812">Transmembrane</keyword>
<keyword evidence="1" id="KW-1133">Transmembrane helix</keyword>
<protein>
    <submittedName>
        <fullName evidence="2">Phytolongin Phyl2.2</fullName>
    </submittedName>
</protein>
<dbReference type="EMBL" id="JACGWO010000002">
    <property type="protein sequence ID" value="KAK4436216.1"/>
    <property type="molecule type" value="Genomic_DNA"/>
</dbReference>
<sequence>MMTDPDLIHYACIAKGTTVLAEFNSKDAALGEIAAKCLEVTPPFHAVFTHTVRSRTYTFLIEDPFVFFAIFDEKMESAERLAFLRSVRDAFAGVAKSTKSLKTLNSHCFQGEFNPVFRQLLGLGLDRLEYLESPIGQRLGPSGVLHSDPVIGTPNPNCEKGLTKMKNRLLGEFNIGRRNGEKKEDDDDGGKGIGLSREFSLLRHKNGELSGQQKAKKVWKKQVWVILSLDLTICVILFAVWLWVCSGFKCMDS</sequence>
<feature type="transmembrane region" description="Helical" evidence="1">
    <location>
        <begin position="223"/>
        <end position="244"/>
    </location>
</feature>
<dbReference type="Proteomes" id="UP001293254">
    <property type="component" value="Unassembled WGS sequence"/>
</dbReference>
<comment type="caution">
    <text evidence="2">The sequence shown here is derived from an EMBL/GenBank/DDBJ whole genome shotgun (WGS) entry which is preliminary data.</text>
</comment>
<dbReference type="InterPro" id="IPR011012">
    <property type="entry name" value="Longin-like_dom_sf"/>
</dbReference>
<organism evidence="2 3">
    <name type="scientific">Sesamum alatum</name>
    <dbReference type="NCBI Taxonomy" id="300844"/>
    <lineage>
        <taxon>Eukaryota</taxon>
        <taxon>Viridiplantae</taxon>
        <taxon>Streptophyta</taxon>
        <taxon>Embryophyta</taxon>
        <taxon>Tracheophyta</taxon>
        <taxon>Spermatophyta</taxon>
        <taxon>Magnoliopsida</taxon>
        <taxon>eudicotyledons</taxon>
        <taxon>Gunneridae</taxon>
        <taxon>Pentapetalae</taxon>
        <taxon>asterids</taxon>
        <taxon>lamiids</taxon>
        <taxon>Lamiales</taxon>
        <taxon>Pedaliaceae</taxon>
        <taxon>Sesamum</taxon>
    </lineage>
</organism>
<dbReference type="PANTHER" id="PTHR47461:SF3">
    <property type="entry name" value="PHYTOLONGIN PHYL2.2"/>
    <property type="match status" value="1"/>
</dbReference>
<dbReference type="AlphaFoldDB" id="A0AAE1YUH0"/>
<dbReference type="SUPFAM" id="SSF64356">
    <property type="entry name" value="SNARE-like"/>
    <property type="match status" value="1"/>
</dbReference>
<evidence type="ECO:0000256" key="1">
    <source>
        <dbReference type="SAM" id="Phobius"/>
    </source>
</evidence>
<proteinExistence type="predicted"/>
<accession>A0AAE1YUH0</accession>
<keyword evidence="1" id="KW-0472">Membrane</keyword>
<gene>
    <name evidence="2" type="ORF">Salat_0785300</name>
</gene>
<dbReference type="InterPro" id="IPR044783">
    <property type="entry name" value="PHYL"/>
</dbReference>
<name>A0AAE1YUH0_9LAMI</name>
<dbReference type="GO" id="GO:0016020">
    <property type="term" value="C:membrane"/>
    <property type="evidence" value="ECO:0007669"/>
    <property type="project" value="InterPro"/>
</dbReference>
<dbReference type="Gene3D" id="3.30.450.50">
    <property type="entry name" value="Longin domain"/>
    <property type="match status" value="1"/>
</dbReference>
<evidence type="ECO:0000313" key="3">
    <source>
        <dbReference type="Proteomes" id="UP001293254"/>
    </source>
</evidence>
<reference evidence="2" key="2">
    <citation type="journal article" date="2024" name="Plant">
        <title>Genomic evolution and insights into agronomic trait innovations of Sesamum species.</title>
        <authorList>
            <person name="Miao H."/>
            <person name="Wang L."/>
            <person name="Qu L."/>
            <person name="Liu H."/>
            <person name="Sun Y."/>
            <person name="Le M."/>
            <person name="Wang Q."/>
            <person name="Wei S."/>
            <person name="Zheng Y."/>
            <person name="Lin W."/>
            <person name="Duan Y."/>
            <person name="Cao H."/>
            <person name="Xiong S."/>
            <person name="Wang X."/>
            <person name="Wei L."/>
            <person name="Li C."/>
            <person name="Ma Q."/>
            <person name="Ju M."/>
            <person name="Zhao R."/>
            <person name="Li G."/>
            <person name="Mu C."/>
            <person name="Tian Q."/>
            <person name="Mei H."/>
            <person name="Zhang T."/>
            <person name="Gao T."/>
            <person name="Zhang H."/>
        </authorList>
    </citation>
    <scope>NUCLEOTIDE SEQUENCE</scope>
    <source>
        <strain evidence="2">3651</strain>
    </source>
</reference>